<feature type="domain" description="OmpR/PhoB-type" evidence="7">
    <location>
        <begin position="1"/>
        <end position="97"/>
    </location>
</feature>
<dbReference type="AlphaFoldDB" id="A0A542UGZ2"/>
<comment type="similarity">
    <text evidence="1">Belongs to the AfsR/DnrI/RedD regulatory family.</text>
</comment>
<dbReference type="InterPro" id="IPR001867">
    <property type="entry name" value="OmpR/PhoB-type_DNA-bd"/>
</dbReference>
<dbReference type="InterPro" id="IPR005158">
    <property type="entry name" value="BTAD"/>
</dbReference>
<dbReference type="PANTHER" id="PTHR35807">
    <property type="entry name" value="TRANSCRIPTIONAL REGULATOR REDD-RELATED"/>
    <property type="match status" value="1"/>
</dbReference>
<dbReference type="Pfam" id="PF00486">
    <property type="entry name" value="Trans_reg_C"/>
    <property type="match status" value="1"/>
</dbReference>
<protein>
    <submittedName>
        <fullName evidence="8">DNA-binding SARP family transcriptional activator</fullName>
    </submittedName>
</protein>
<feature type="DNA-binding region" description="OmpR/PhoB-type" evidence="6">
    <location>
        <begin position="1"/>
        <end position="97"/>
    </location>
</feature>
<dbReference type="InterPro" id="IPR036388">
    <property type="entry name" value="WH-like_DNA-bd_sf"/>
</dbReference>
<gene>
    <name evidence="8" type="ORF">FB563_3361</name>
</gene>
<dbReference type="SMART" id="SM01043">
    <property type="entry name" value="BTAD"/>
    <property type="match status" value="1"/>
</dbReference>
<evidence type="ECO:0000259" key="7">
    <source>
        <dbReference type="PROSITE" id="PS51755"/>
    </source>
</evidence>
<dbReference type="GO" id="GO:0000160">
    <property type="term" value="P:phosphorelay signal transduction system"/>
    <property type="evidence" value="ECO:0007669"/>
    <property type="project" value="UniProtKB-KW"/>
</dbReference>
<sequence>MLYFKILGPLEITVADRKLQIRGTLQRRLLRTLLIKSGELVPSEALINELWGEEHPDRVENALQAHISRIRRRLSSLEPDRPTSRLRTLTSGYQLLVSEDEVDALWFQRRLDHVRGRLDGDLRSAIGELRAMLDAWGSPVLPPGEGGAICRAAVSQYEESRLLALETLFDAELRIGNHTAIVGELRTVLAKDRFHERFWQQLMTALYRCGRQSEALAAYQQLRRRLNDELGLEPSPATSAFEQAILSHNPLLSLSSGAEIALAAAGAGRQVVIGT</sequence>
<organism evidence="8 9">
    <name type="scientific">Streptomyces puniciscabiei</name>
    <dbReference type="NCBI Taxonomy" id="164348"/>
    <lineage>
        <taxon>Bacteria</taxon>
        <taxon>Bacillati</taxon>
        <taxon>Actinomycetota</taxon>
        <taxon>Actinomycetes</taxon>
        <taxon>Kitasatosporales</taxon>
        <taxon>Streptomycetaceae</taxon>
        <taxon>Streptomyces</taxon>
    </lineage>
</organism>
<keyword evidence="9" id="KW-1185">Reference proteome</keyword>
<keyword evidence="2" id="KW-0902">Two-component regulatory system</keyword>
<accession>A0A542UGZ2</accession>
<comment type="caution">
    <text evidence="8">The sequence shown here is derived from an EMBL/GenBank/DDBJ whole genome shotgun (WGS) entry which is preliminary data.</text>
</comment>
<dbReference type="InterPro" id="IPR016032">
    <property type="entry name" value="Sig_transdc_resp-reg_C-effctor"/>
</dbReference>
<keyword evidence="3" id="KW-0805">Transcription regulation</keyword>
<evidence type="ECO:0000256" key="3">
    <source>
        <dbReference type="ARBA" id="ARBA00023015"/>
    </source>
</evidence>
<keyword evidence="4 6" id="KW-0238">DNA-binding</keyword>
<evidence type="ECO:0000256" key="1">
    <source>
        <dbReference type="ARBA" id="ARBA00005820"/>
    </source>
</evidence>
<reference evidence="8 9" key="1">
    <citation type="submission" date="2019-06" db="EMBL/GenBank/DDBJ databases">
        <title>Sequencing the genomes of 1000 actinobacteria strains.</title>
        <authorList>
            <person name="Klenk H.-P."/>
        </authorList>
    </citation>
    <scope>NUCLEOTIDE SEQUENCE [LARGE SCALE GENOMIC DNA]</scope>
    <source>
        <strain evidence="8 9">DSM 41929</strain>
    </source>
</reference>
<dbReference type="GO" id="GO:0006355">
    <property type="term" value="P:regulation of DNA-templated transcription"/>
    <property type="evidence" value="ECO:0007669"/>
    <property type="project" value="InterPro"/>
</dbReference>
<dbReference type="InterPro" id="IPR011990">
    <property type="entry name" value="TPR-like_helical_dom_sf"/>
</dbReference>
<dbReference type="Pfam" id="PF03704">
    <property type="entry name" value="BTAD"/>
    <property type="match status" value="1"/>
</dbReference>
<evidence type="ECO:0000256" key="5">
    <source>
        <dbReference type="ARBA" id="ARBA00023163"/>
    </source>
</evidence>
<dbReference type="SUPFAM" id="SSF46894">
    <property type="entry name" value="C-terminal effector domain of the bipartite response regulators"/>
    <property type="match status" value="1"/>
</dbReference>
<dbReference type="InterPro" id="IPR051677">
    <property type="entry name" value="AfsR-DnrI-RedD_regulator"/>
</dbReference>
<dbReference type="Proteomes" id="UP000318103">
    <property type="component" value="Unassembled WGS sequence"/>
</dbReference>
<dbReference type="SMART" id="SM00862">
    <property type="entry name" value="Trans_reg_C"/>
    <property type="match status" value="1"/>
</dbReference>
<dbReference type="Gene3D" id="1.10.10.10">
    <property type="entry name" value="Winged helix-like DNA-binding domain superfamily/Winged helix DNA-binding domain"/>
    <property type="match status" value="1"/>
</dbReference>
<dbReference type="GO" id="GO:0003677">
    <property type="term" value="F:DNA binding"/>
    <property type="evidence" value="ECO:0007669"/>
    <property type="project" value="UniProtKB-UniRule"/>
</dbReference>
<evidence type="ECO:0000256" key="6">
    <source>
        <dbReference type="PROSITE-ProRule" id="PRU01091"/>
    </source>
</evidence>
<dbReference type="PANTHER" id="PTHR35807:SF1">
    <property type="entry name" value="TRANSCRIPTIONAL REGULATOR REDD"/>
    <property type="match status" value="1"/>
</dbReference>
<evidence type="ECO:0000313" key="9">
    <source>
        <dbReference type="Proteomes" id="UP000318103"/>
    </source>
</evidence>
<dbReference type="OrthoDB" id="4336084at2"/>
<dbReference type="Gene3D" id="1.25.40.10">
    <property type="entry name" value="Tetratricopeptide repeat domain"/>
    <property type="match status" value="1"/>
</dbReference>
<dbReference type="PROSITE" id="PS51755">
    <property type="entry name" value="OMPR_PHOB"/>
    <property type="match status" value="1"/>
</dbReference>
<evidence type="ECO:0000313" key="8">
    <source>
        <dbReference type="EMBL" id="TQK98339.1"/>
    </source>
</evidence>
<evidence type="ECO:0000256" key="2">
    <source>
        <dbReference type="ARBA" id="ARBA00023012"/>
    </source>
</evidence>
<name>A0A542UGZ2_9ACTN</name>
<proteinExistence type="inferred from homology"/>
<dbReference type="EMBL" id="VFNX01000001">
    <property type="protein sequence ID" value="TQK98339.1"/>
    <property type="molecule type" value="Genomic_DNA"/>
</dbReference>
<evidence type="ECO:0000256" key="4">
    <source>
        <dbReference type="ARBA" id="ARBA00023125"/>
    </source>
</evidence>
<keyword evidence="5" id="KW-0804">Transcription</keyword>
<dbReference type="RefSeq" id="WP_055704708.1">
    <property type="nucleotide sequence ID" value="NZ_JBPJFI010000001.1"/>
</dbReference>
<dbReference type="CDD" id="cd15831">
    <property type="entry name" value="BTAD"/>
    <property type="match status" value="1"/>
</dbReference>
<dbReference type="SUPFAM" id="SSF48452">
    <property type="entry name" value="TPR-like"/>
    <property type="match status" value="1"/>
</dbReference>